<proteinExistence type="predicted"/>
<accession>A0A1G7WP11</accession>
<gene>
    <name evidence="1" type="ORF">SAMN04489735_100233</name>
</gene>
<reference evidence="1 2" key="1">
    <citation type="submission" date="2016-10" db="EMBL/GenBank/DDBJ databases">
        <authorList>
            <person name="de Groot N.N."/>
        </authorList>
    </citation>
    <scope>NUCLEOTIDE SEQUENCE [LARGE SCALE GENOMIC DNA]</scope>
    <source>
        <strain evidence="1 2">L 420-91</strain>
    </source>
</reference>
<dbReference type="AlphaFoldDB" id="A0A1G7WP11"/>
<evidence type="ECO:0000313" key="1">
    <source>
        <dbReference type="EMBL" id="SDG73608.1"/>
    </source>
</evidence>
<organism evidence="1 2">
    <name type="scientific">Aneurinibacillus thermoaerophilus</name>
    <dbReference type="NCBI Taxonomy" id="143495"/>
    <lineage>
        <taxon>Bacteria</taxon>
        <taxon>Bacillati</taxon>
        <taxon>Bacillota</taxon>
        <taxon>Bacilli</taxon>
        <taxon>Bacillales</taxon>
        <taxon>Paenibacillaceae</taxon>
        <taxon>Aneurinibacillus group</taxon>
        <taxon>Aneurinibacillus</taxon>
    </lineage>
</organism>
<dbReference type="EMBL" id="FNDE01000002">
    <property type="protein sequence ID" value="SDG73608.1"/>
    <property type="molecule type" value="Genomic_DNA"/>
</dbReference>
<dbReference type="RefSeq" id="WP_091259676.1">
    <property type="nucleotide sequence ID" value="NZ_FNDE01000002.1"/>
</dbReference>
<evidence type="ECO:0000313" key="2">
    <source>
        <dbReference type="Proteomes" id="UP000198956"/>
    </source>
</evidence>
<name>A0A1G7WP11_ANETH</name>
<protein>
    <submittedName>
        <fullName evidence="1">Uncharacterized protein</fullName>
    </submittedName>
</protein>
<sequence>MVLANFTYLNKVQIHIKYEEDTYYLTTEHAYMINEYKFNNIKDLHNALDNIKYYYLQEYMEENEENPEEHPSHEQMEKLLETLI</sequence>
<dbReference type="Proteomes" id="UP000198956">
    <property type="component" value="Unassembled WGS sequence"/>
</dbReference>